<feature type="active site" description="Proton acceptor" evidence="8">
    <location>
        <position position="32"/>
    </location>
</feature>
<sequence length="95" mass="10753">MVKLSEKRTRQVMFQLFTAVEHMHAHNIIHRDLKPENILLDDHLNVKVSDFGFATICEPGNTLSELLGTPGYLAPEMLRRNVEPGSPGYSHPVDM</sequence>
<dbReference type="PROSITE" id="PS50011">
    <property type="entry name" value="PROTEIN_KINASE_DOM"/>
    <property type="match status" value="1"/>
</dbReference>
<feature type="cross-link" description="Glycyl lysine isopeptide (Lys-Gly) (interchain with G-Cter in SUMO2)" evidence="10">
    <location>
        <position position="34"/>
    </location>
</feature>
<organism evidence="12 13">
    <name type="scientific">Geodia barretti</name>
    <name type="common">Barrett's horny sponge</name>
    <dbReference type="NCBI Taxonomy" id="519541"/>
    <lineage>
        <taxon>Eukaryota</taxon>
        <taxon>Metazoa</taxon>
        <taxon>Porifera</taxon>
        <taxon>Demospongiae</taxon>
        <taxon>Heteroscleromorpha</taxon>
        <taxon>Tetractinellida</taxon>
        <taxon>Astrophorina</taxon>
        <taxon>Geodiidae</taxon>
        <taxon>Geodia</taxon>
    </lineage>
</organism>
<dbReference type="InterPro" id="IPR000719">
    <property type="entry name" value="Prot_kinase_dom"/>
</dbReference>
<dbReference type="PROSITE" id="PS00108">
    <property type="entry name" value="PROTEIN_KINASE_ST"/>
    <property type="match status" value="1"/>
</dbReference>
<feature type="domain" description="Protein kinase" evidence="11">
    <location>
        <begin position="1"/>
        <end position="95"/>
    </location>
</feature>
<reference evidence="12" key="1">
    <citation type="submission" date="2023-03" db="EMBL/GenBank/DDBJ databases">
        <authorList>
            <person name="Steffen K."/>
            <person name="Cardenas P."/>
        </authorList>
    </citation>
    <scope>NUCLEOTIDE SEQUENCE</scope>
</reference>
<evidence type="ECO:0000259" key="11">
    <source>
        <dbReference type="PROSITE" id="PS50011"/>
    </source>
</evidence>
<feature type="binding site" evidence="9">
    <location>
        <position position="50"/>
    </location>
    <ligand>
        <name>ATP</name>
        <dbReference type="ChEBI" id="CHEBI:30616"/>
    </ligand>
</feature>
<protein>
    <submittedName>
        <fullName evidence="12">Phosphorylase b kinase gamma catalytic chain, liver/testis isoform</fullName>
    </submittedName>
</protein>
<proteinExistence type="predicted"/>
<dbReference type="PANTHER" id="PTHR24350">
    <property type="entry name" value="SERINE/THREONINE-PROTEIN KINASE IAL-RELATED"/>
    <property type="match status" value="1"/>
</dbReference>
<evidence type="ECO:0000256" key="10">
    <source>
        <dbReference type="PIRSR" id="PIRSR630616-3"/>
    </source>
</evidence>
<evidence type="ECO:0000256" key="3">
    <source>
        <dbReference type="ARBA" id="ARBA00022741"/>
    </source>
</evidence>
<comment type="caution">
    <text evidence="12">The sequence shown here is derived from an EMBL/GenBank/DDBJ whole genome shotgun (WGS) entry which is preliminary data.</text>
</comment>
<dbReference type="SMART" id="SM00220">
    <property type="entry name" value="S_TKc"/>
    <property type="match status" value="1"/>
</dbReference>
<keyword evidence="1" id="KW-0723">Serine/threonine-protein kinase</keyword>
<keyword evidence="13" id="KW-1185">Reference proteome</keyword>
<dbReference type="Gene3D" id="1.10.510.10">
    <property type="entry name" value="Transferase(Phosphotransferase) domain 1"/>
    <property type="match status" value="1"/>
</dbReference>
<feature type="binding site" evidence="9">
    <location>
        <begin position="36"/>
        <end position="37"/>
    </location>
    <ligand>
        <name>ATP</name>
        <dbReference type="ChEBI" id="CHEBI:30616"/>
    </ligand>
</feature>
<evidence type="ECO:0000256" key="8">
    <source>
        <dbReference type="PIRSR" id="PIRSR630616-1"/>
    </source>
</evidence>
<dbReference type="EMBL" id="CASHTH010003371">
    <property type="protein sequence ID" value="CAI8043976.1"/>
    <property type="molecule type" value="Genomic_DNA"/>
</dbReference>
<dbReference type="InterPro" id="IPR011009">
    <property type="entry name" value="Kinase-like_dom_sf"/>
</dbReference>
<keyword evidence="2" id="KW-0808">Transferase</keyword>
<accession>A0AA35X931</accession>
<evidence type="ECO:0000256" key="5">
    <source>
        <dbReference type="ARBA" id="ARBA00022840"/>
    </source>
</evidence>
<dbReference type="SUPFAM" id="SSF56112">
    <property type="entry name" value="Protein kinase-like (PK-like)"/>
    <property type="match status" value="1"/>
</dbReference>
<dbReference type="AlphaFoldDB" id="A0AA35X931"/>
<evidence type="ECO:0000256" key="9">
    <source>
        <dbReference type="PIRSR" id="PIRSR630616-2"/>
    </source>
</evidence>
<evidence type="ECO:0000256" key="1">
    <source>
        <dbReference type="ARBA" id="ARBA00022527"/>
    </source>
</evidence>
<evidence type="ECO:0000256" key="4">
    <source>
        <dbReference type="ARBA" id="ARBA00022777"/>
    </source>
</evidence>
<comment type="catalytic activity">
    <reaction evidence="6">
        <text>L-threonyl-[protein] + ATP = O-phospho-L-threonyl-[protein] + ADP + H(+)</text>
        <dbReference type="Rhea" id="RHEA:46608"/>
        <dbReference type="Rhea" id="RHEA-COMP:11060"/>
        <dbReference type="Rhea" id="RHEA-COMP:11605"/>
        <dbReference type="ChEBI" id="CHEBI:15378"/>
        <dbReference type="ChEBI" id="CHEBI:30013"/>
        <dbReference type="ChEBI" id="CHEBI:30616"/>
        <dbReference type="ChEBI" id="CHEBI:61977"/>
        <dbReference type="ChEBI" id="CHEBI:456216"/>
        <dbReference type="EC" id="2.7.11.1"/>
    </reaction>
</comment>
<name>A0AA35X931_GEOBA</name>
<dbReference type="InterPro" id="IPR030616">
    <property type="entry name" value="Aur-like"/>
</dbReference>
<dbReference type="GO" id="GO:0004674">
    <property type="term" value="F:protein serine/threonine kinase activity"/>
    <property type="evidence" value="ECO:0007669"/>
    <property type="project" value="UniProtKB-KW"/>
</dbReference>
<dbReference type="GO" id="GO:0005524">
    <property type="term" value="F:ATP binding"/>
    <property type="evidence" value="ECO:0007669"/>
    <property type="project" value="UniProtKB-KW"/>
</dbReference>
<keyword evidence="5 9" id="KW-0067">ATP-binding</keyword>
<dbReference type="InterPro" id="IPR008271">
    <property type="entry name" value="Ser/Thr_kinase_AS"/>
</dbReference>
<evidence type="ECO:0000256" key="7">
    <source>
        <dbReference type="ARBA" id="ARBA00048679"/>
    </source>
</evidence>
<dbReference type="Proteomes" id="UP001174909">
    <property type="component" value="Unassembled WGS sequence"/>
</dbReference>
<evidence type="ECO:0000256" key="6">
    <source>
        <dbReference type="ARBA" id="ARBA00047899"/>
    </source>
</evidence>
<evidence type="ECO:0000313" key="13">
    <source>
        <dbReference type="Proteomes" id="UP001174909"/>
    </source>
</evidence>
<evidence type="ECO:0000313" key="12">
    <source>
        <dbReference type="EMBL" id="CAI8043976.1"/>
    </source>
</evidence>
<evidence type="ECO:0000256" key="2">
    <source>
        <dbReference type="ARBA" id="ARBA00022679"/>
    </source>
</evidence>
<comment type="catalytic activity">
    <reaction evidence="7">
        <text>L-seryl-[protein] + ATP = O-phospho-L-seryl-[protein] + ADP + H(+)</text>
        <dbReference type="Rhea" id="RHEA:17989"/>
        <dbReference type="Rhea" id="RHEA-COMP:9863"/>
        <dbReference type="Rhea" id="RHEA-COMP:11604"/>
        <dbReference type="ChEBI" id="CHEBI:15378"/>
        <dbReference type="ChEBI" id="CHEBI:29999"/>
        <dbReference type="ChEBI" id="CHEBI:30616"/>
        <dbReference type="ChEBI" id="CHEBI:83421"/>
        <dbReference type="ChEBI" id="CHEBI:456216"/>
        <dbReference type="EC" id="2.7.11.1"/>
    </reaction>
</comment>
<dbReference type="Pfam" id="PF00069">
    <property type="entry name" value="Pkinase"/>
    <property type="match status" value="1"/>
</dbReference>
<gene>
    <name evidence="12" type="ORF">GBAR_LOCUS24412</name>
</gene>
<keyword evidence="3 9" id="KW-0547">Nucleotide-binding</keyword>
<keyword evidence="4 12" id="KW-0418">Kinase</keyword>